<dbReference type="GO" id="GO:0003677">
    <property type="term" value="F:DNA binding"/>
    <property type="evidence" value="ECO:0007669"/>
    <property type="project" value="InterPro"/>
</dbReference>
<proteinExistence type="predicted"/>
<dbReference type="Gene3D" id="1.10.286.20">
    <property type="match status" value="1"/>
</dbReference>
<name>A0A9X0R7B0_VIBME</name>
<dbReference type="Proteomes" id="UP000615796">
    <property type="component" value="Unassembled WGS sequence"/>
</dbReference>
<keyword evidence="2" id="KW-1185">Reference proteome</keyword>
<sequence>MPNNNNAIIVSTLDMDRISALMDKLPKLSKELERLENELDRATVLNPEEIPADVVTMNSTVKFKFQGSDDVMQKTLVYPHDVKGNDDISIFAPVGSALLGLSKGQQLTWPMPNGVERTIEIIDIIDQPERNGEYNR</sequence>
<dbReference type="AlphaFoldDB" id="A0A9X0R7B0"/>
<dbReference type="GO" id="GO:0070063">
    <property type="term" value="F:RNA polymerase binding"/>
    <property type="evidence" value="ECO:0007669"/>
    <property type="project" value="InterPro"/>
</dbReference>
<dbReference type="EMBL" id="JACRUP010000002">
    <property type="protein sequence ID" value="MBC5850238.1"/>
    <property type="molecule type" value="Genomic_DNA"/>
</dbReference>
<dbReference type="SUPFAM" id="SSF54534">
    <property type="entry name" value="FKBP-like"/>
    <property type="match status" value="1"/>
</dbReference>
<protein>
    <submittedName>
        <fullName evidence="1">Nucleoside diphosphate kinase regulator</fullName>
    </submittedName>
</protein>
<dbReference type="GeneID" id="79889388"/>
<dbReference type="Pfam" id="PF01272">
    <property type="entry name" value="GreA_GreB"/>
    <property type="match status" value="1"/>
</dbReference>
<reference evidence="1" key="1">
    <citation type="submission" date="2020-08" db="EMBL/GenBank/DDBJ databases">
        <title>Genome Sequencing and Pan-Genome Analysis of Migratory bird Vibrio Strains, Inner Mongolia.</title>
        <authorList>
            <person name="Zheng L."/>
        </authorList>
    </citation>
    <scope>NUCLEOTIDE SEQUENCE</scope>
    <source>
        <strain evidence="1">M13F</strain>
    </source>
</reference>
<dbReference type="GO" id="GO:0032784">
    <property type="term" value="P:regulation of DNA-templated transcription elongation"/>
    <property type="evidence" value="ECO:0007669"/>
    <property type="project" value="InterPro"/>
</dbReference>
<dbReference type="OrthoDB" id="192847at2"/>
<dbReference type="PANTHER" id="PTHR30437">
    <property type="entry name" value="TRANSCRIPTION ELONGATION FACTOR GREA"/>
    <property type="match status" value="1"/>
</dbReference>
<dbReference type="GO" id="GO:0016301">
    <property type="term" value="F:kinase activity"/>
    <property type="evidence" value="ECO:0007669"/>
    <property type="project" value="UniProtKB-KW"/>
</dbReference>
<dbReference type="InterPro" id="IPR029462">
    <property type="entry name" value="Rnk_N"/>
</dbReference>
<dbReference type="Gene3D" id="3.10.50.30">
    <property type="entry name" value="Transcription elongation factor, GreA/GreB, C-terminal domain"/>
    <property type="match status" value="1"/>
</dbReference>
<evidence type="ECO:0000313" key="1">
    <source>
        <dbReference type="EMBL" id="MBC5850238.1"/>
    </source>
</evidence>
<dbReference type="Pfam" id="PF14760">
    <property type="entry name" value="Rnk_N"/>
    <property type="match status" value="1"/>
</dbReference>
<evidence type="ECO:0000313" key="2">
    <source>
        <dbReference type="Proteomes" id="UP000615796"/>
    </source>
</evidence>
<dbReference type="NCBIfam" id="NF004396">
    <property type="entry name" value="PRK05753.1"/>
    <property type="match status" value="1"/>
</dbReference>
<comment type="caution">
    <text evidence="1">The sequence shown here is derived from an EMBL/GenBank/DDBJ whole genome shotgun (WGS) entry which is preliminary data.</text>
</comment>
<gene>
    <name evidence="1" type="primary">rnk</name>
    <name evidence="1" type="ORF">H8Q88_04605</name>
</gene>
<dbReference type="InterPro" id="IPR001437">
    <property type="entry name" value="Tscrpt_elong_fac_GreA/B_C"/>
</dbReference>
<dbReference type="RefSeq" id="WP_004396497.1">
    <property type="nucleotide sequence ID" value="NZ_CAWQOS010000045.1"/>
</dbReference>
<dbReference type="PANTHER" id="PTHR30437:SF5">
    <property type="entry name" value="REGULATOR OF NUCLEOSIDE DIPHOSPHATE KINASE"/>
    <property type="match status" value="1"/>
</dbReference>
<keyword evidence="1" id="KW-0808">Transferase</keyword>
<organism evidence="1 2">
    <name type="scientific">Vibrio metschnikovii</name>
    <dbReference type="NCBI Taxonomy" id="28172"/>
    <lineage>
        <taxon>Bacteria</taxon>
        <taxon>Pseudomonadati</taxon>
        <taxon>Pseudomonadota</taxon>
        <taxon>Gammaproteobacteria</taxon>
        <taxon>Vibrionales</taxon>
        <taxon>Vibrionaceae</taxon>
        <taxon>Vibrio</taxon>
    </lineage>
</organism>
<accession>A0A9X0R7B0</accession>
<dbReference type="FunFam" id="3.10.50.30:FF:000002">
    <property type="entry name" value="Regulator of nucleoside diphosphate kinase"/>
    <property type="match status" value="1"/>
</dbReference>
<dbReference type="GO" id="GO:0006354">
    <property type="term" value="P:DNA-templated transcription elongation"/>
    <property type="evidence" value="ECO:0007669"/>
    <property type="project" value="TreeGrafter"/>
</dbReference>
<dbReference type="InterPro" id="IPR023459">
    <property type="entry name" value="Tscrpt_elong_fac_GreA/B_fam"/>
</dbReference>
<dbReference type="InterPro" id="IPR036953">
    <property type="entry name" value="GreA/GreB_C_sf"/>
</dbReference>
<keyword evidence="1" id="KW-0418">Kinase</keyword>